<protein>
    <submittedName>
        <fullName evidence="2">Uncharacterized protein</fullName>
    </submittedName>
</protein>
<feature type="region of interest" description="Disordered" evidence="1">
    <location>
        <begin position="1"/>
        <end position="42"/>
    </location>
</feature>
<evidence type="ECO:0000313" key="3">
    <source>
        <dbReference type="Proteomes" id="UP000286801"/>
    </source>
</evidence>
<organism evidence="2 3">
    <name type="scientific">SAR324 cluster bacterium</name>
    <dbReference type="NCBI Taxonomy" id="2024889"/>
    <lineage>
        <taxon>Bacteria</taxon>
        <taxon>Deltaproteobacteria</taxon>
        <taxon>SAR324 cluster</taxon>
    </lineage>
</organism>
<accession>A0A432G5A3</accession>
<feature type="compositionally biased region" description="Basic and acidic residues" evidence="1">
    <location>
        <begin position="21"/>
        <end position="33"/>
    </location>
</feature>
<feature type="compositionally biased region" description="Basic and acidic residues" evidence="1">
    <location>
        <begin position="1"/>
        <end position="13"/>
    </location>
</feature>
<reference evidence="2 3" key="1">
    <citation type="submission" date="2018-06" db="EMBL/GenBank/DDBJ databases">
        <title>Combined omics and stable isotope probing to characterize newly discovered Mariana Back-Arc vent microbial communities.</title>
        <authorList>
            <person name="Trembath-Reichert E."/>
            <person name="Huber J.A."/>
        </authorList>
    </citation>
    <scope>NUCLEOTIDE SEQUENCE [LARGE SCALE GENOMIC DNA]</scope>
    <source>
        <strain evidence="2">MAG 63_1</strain>
    </source>
</reference>
<sequence>PGKEMKMPKEKEGMQMSGKMPGKEMKMPKEKEGMQMSGKMPGKEMKLSEEKGGMQMAGAMPGMEGAHMEHEAKVGGTFFMAPNKMHHLEATYSKECGFQLYLYNAFTRPINVNRFRAFIKVVGEVDGEEDEFIRFLEPNKPHTTMQNLLDVNLTASFEIELHLKFPESEEVELFNFSVDEQGKIM</sequence>
<evidence type="ECO:0000256" key="1">
    <source>
        <dbReference type="SAM" id="MobiDB-lite"/>
    </source>
</evidence>
<comment type="caution">
    <text evidence="2">The sequence shown here is derived from an EMBL/GenBank/DDBJ whole genome shotgun (WGS) entry which is preliminary data.</text>
</comment>
<proteinExistence type="predicted"/>
<evidence type="ECO:0000313" key="2">
    <source>
        <dbReference type="EMBL" id="RTZ78822.1"/>
    </source>
</evidence>
<feature type="non-terminal residue" evidence="2">
    <location>
        <position position="1"/>
    </location>
</feature>
<name>A0A432G5A3_9DELT</name>
<dbReference type="Proteomes" id="UP000286801">
    <property type="component" value="Unassembled WGS sequence"/>
</dbReference>
<gene>
    <name evidence="2" type="ORF">DSY97_06730</name>
</gene>
<dbReference type="EMBL" id="QNZL01000182">
    <property type="protein sequence ID" value="RTZ78822.1"/>
    <property type="molecule type" value="Genomic_DNA"/>
</dbReference>
<dbReference type="AlphaFoldDB" id="A0A432G5A3"/>